<comment type="caution">
    <text evidence="2">The sequence shown here is derived from an EMBL/GenBank/DDBJ whole genome shotgun (WGS) entry which is preliminary data.</text>
</comment>
<gene>
    <name evidence="2" type="ORF">COT59_00070</name>
</gene>
<sequence>MKVKIIIGLLVFLLIGSGVGLWFVCQEKGQLAAGIVERDAVIEKKNAGMTEYTVKISDLEKELVSAKTQVKEDGIMIDKQEATIDKQTKELDRLKSEAAGHNAAIAERDAKITEKNTQLQELSDVIRRLETKLGRSAGLIIPTYQEVIDFVAMDFTNKHKYVIPDYQIINFAADLNNSAEKWGFRAATVYLKFTSYQPWYLVAFETTDKGIIYISPTTDEVAPEPVIGESFKLESWTKSYEVERIIIAW</sequence>
<dbReference type="EMBL" id="PEZD01000002">
    <property type="protein sequence ID" value="PIS17551.1"/>
    <property type="molecule type" value="Genomic_DNA"/>
</dbReference>
<proteinExistence type="predicted"/>
<evidence type="ECO:0000313" key="3">
    <source>
        <dbReference type="Proteomes" id="UP000229675"/>
    </source>
</evidence>
<protein>
    <submittedName>
        <fullName evidence="2">Uncharacterized protein</fullName>
    </submittedName>
</protein>
<organism evidence="2 3">
    <name type="scientific">Candidatus Nealsonbacteria bacterium CG09_land_8_20_14_0_10_42_14</name>
    <dbReference type="NCBI Taxonomy" id="1974707"/>
    <lineage>
        <taxon>Bacteria</taxon>
        <taxon>Candidatus Nealsoniibacteriota</taxon>
    </lineage>
</organism>
<feature type="coiled-coil region" evidence="1">
    <location>
        <begin position="42"/>
        <end position="132"/>
    </location>
</feature>
<keyword evidence="1" id="KW-0175">Coiled coil</keyword>
<dbReference type="AlphaFoldDB" id="A0A2H0WY83"/>
<dbReference type="SUPFAM" id="SSF90257">
    <property type="entry name" value="Myosin rod fragments"/>
    <property type="match status" value="1"/>
</dbReference>
<dbReference type="Proteomes" id="UP000229675">
    <property type="component" value="Unassembled WGS sequence"/>
</dbReference>
<accession>A0A2H0WY83</accession>
<name>A0A2H0WY83_9BACT</name>
<evidence type="ECO:0000313" key="2">
    <source>
        <dbReference type="EMBL" id="PIS17551.1"/>
    </source>
</evidence>
<reference evidence="3" key="1">
    <citation type="submission" date="2017-09" db="EMBL/GenBank/DDBJ databases">
        <title>Depth-based differentiation of microbial function through sediment-hosted aquifers and enrichment of novel symbionts in the deep terrestrial subsurface.</title>
        <authorList>
            <person name="Probst A.J."/>
            <person name="Ladd B."/>
            <person name="Jarett J.K."/>
            <person name="Geller-Mcgrath D.E."/>
            <person name="Sieber C.M.K."/>
            <person name="Emerson J.B."/>
            <person name="Anantharaman K."/>
            <person name="Thomas B.C."/>
            <person name="Malmstrom R."/>
            <person name="Stieglmeier M."/>
            <person name="Klingl A."/>
            <person name="Woyke T."/>
            <person name="Ryan C.M."/>
            <person name="Banfield J.F."/>
        </authorList>
    </citation>
    <scope>NUCLEOTIDE SEQUENCE [LARGE SCALE GENOMIC DNA]</scope>
</reference>
<evidence type="ECO:0000256" key="1">
    <source>
        <dbReference type="SAM" id="Coils"/>
    </source>
</evidence>